<dbReference type="PROSITE" id="PS00701">
    <property type="entry name" value="RIBOSOMAL_L16_2"/>
    <property type="match status" value="1"/>
</dbReference>
<dbReference type="InterPro" id="IPR047873">
    <property type="entry name" value="Ribosomal_uL16"/>
</dbReference>
<keyword evidence="5 7" id="KW-0820">tRNA-binding</keyword>
<dbReference type="HAMAP" id="MF_01342">
    <property type="entry name" value="Ribosomal_uL16"/>
    <property type="match status" value="1"/>
</dbReference>
<evidence type="ECO:0000256" key="3">
    <source>
        <dbReference type="ARBA" id="ARBA00023274"/>
    </source>
</evidence>
<proteinExistence type="inferred from homology"/>
<keyword evidence="2 5" id="KW-0689">Ribosomal protein</keyword>
<evidence type="ECO:0000256" key="5">
    <source>
        <dbReference type="HAMAP-Rule" id="MF_01342"/>
    </source>
</evidence>
<dbReference type="PRINTS" id="PR00060">
    <property type="entry name" value="RIBOSOMALL16"/>
</dbReference>
<dbReference type="InterPro" id="IPR036920">
    <property type="entry name" value="Ribosomal_uL16_sf"/>
</dbReference>
<evidence type="ECO:0000313" key="8">
    <source>
        <dbReference type="EMBL" id="BDR60899.1"/>
    </source>
</evidence>
<accession>A0ABN6SML2</accession>
<dbReference type="InterPro" id="IPR016180">
    <property type="entry name" value="Ribosomal_uL16_dom"/>
</dbReference>
<dbReference type="PROSITE" id="PS00586">
    <property type="entry name" value="RIBOSOMAL_L16_1"/>
    <property type="match status" value="1"/>
</dbReference>
<evidence type="ECO:0000256" key="2">
    <source>
        <dbReference type="ARBA" id="ARBA00022980"/>
    </source>
</evidence>
<keyword evidence="5 7" id="KW-0699">rRNA-binding</keyword>
<keyword evidence="9" id="KW-1185">Reference proteome</keyword>
<dbReference type="SUPFAM" id="SSF54686">
    <property type="entry name" value="Ribosomal protein L16p/L10e"/>
    <property type="match status" value="1"/>
</dbReference>
<comment type="function">
    <text evidence="5 7">Binds 23S rRNA and is also seen to make contacts with the A and possibly P site tRNAs.</text>
</comment>
<dbReference type="CDD" id="cd01433">
    <property type="entry name" value="Ribosomal_L16_L10e"/>
    <property type="match status" value="1"/>
</dbReference>
<keyword evidence="3 5" id="KW-0687">Ribonucleoprotein</keyword>
<keyword evidence="5 7" id="KW-0694">RNA-binding</keyword>
<sequence>MPLVPKRVKHRREFRGKMRGAAKGGKTVVFGEFGLQALESHWITSQQIEAARVAMTRYMKRGGKVWIRIFPQKSYTAKGVGVRMGSGKGAPAGWVAVVKREKVMFEIGGVSEEVAREALRLASTKLPIKCKFVIKSSEVGGDSNEG</sequence>
<dbReference type="Pfam" id="PF00252">
    <property type="entry name" value="Ribosomal_L16"/>
    <property type="match status" value="1"/>
</dbReference>
<evidence type="ECO:0000313" key="9">
    <source>
        <dbReference type="Proteomes" id="UP001321741"/>
    </source>
</evidence>
<protein>
    <recommendedName>
        <fullName evidence="4 5">Large ribosomal subunit protein uL16</fullName>
    </recommendedName>
</protein>
<dbReference type="PANTHER" id="PTHR12220:SF13">
    <property type="entry name" value="LARGE RIBOSOMAL SUBUNIT PROTEIN UL16M"/>
    <property type="match status" value="1"/>
</dbReference>
<evidence type="ECO:0000256" key="7">
    <source>
        <dbReference type="RuleBase" id="RU004414"/>
    </source>
</evidence>
<evidence type="ECO:0000256" key="6">
    <source>
        <dbReference type="RuleBase" id="RU004413"/>
    </source>
</evidence>
<dbReference type="PANTHER" id="PTHR12220">
    <property type="entry name" value="50S/60S RIBOSOMAL PROTEIN L16"/>
    <property type="match status" value="1"/>
</dbReference>
<evidence type="ECO:0000256" key="1">
    <source>
        <dbReference type="ARBA" id="ARBA00008931"/>
    </source>
</evidence>
<comment type="subunit">
    <text evidence="5 7">Part of the 50S ribosomal subunit.</text>
</comment>
<dbReference type="GO" id="GO:0005840">
    <property type="term" value="C:ribosome"/>
    <property type="evidence" value="ECO:0007669"/>
    <property type="project" value="UniProtKB-KW"/>
</dbReference>
<organism evidence="8 9">
    <name type="scientific">Lactobacillus xylocopicola</name>
    <dbReference type="NCBI Taxonomy" id="2976676"/>
    <lineage>
        <taxon>Bacteria</taxon>
        <taxon>Bacillati</taxon>
        <taxon>Bacillota</taxon>
        <taxon>Bacilli</taxon>
        <taxon>Lactobacillales</taxon>
        <taxon>Lactobacillaceae</taxon>
        <taxon>Lactobacillus</taxon>
    </lineage>
</organism>
<dbReference type="NCBIfam" id="TIGR01164">
    <property type="entry name" value="rplP_bact"/>
    <property type="match status" value="1"/>
</dbReference>
<dbReference type="InterPro" id="IPR000114">
    <property type="entry name" value="Ribosomal_uL16_bact-type"/>
</dbReference>
<evidence type="ECO:0000256" key="4">
    <source>
        <dbReference type="ARBA" id="ARBA00035198"/>
    </source>
</evidence>
<name>A0ABN6SML2_9LACO</name>
<gene>
    <name evidence="5 8" type="primary">rplP</name>
    <name evidence="8" type="ORF">KIM322_11600</name>
</gene>
<dbReference type="Gene3D" id="3.90.1170.10">
    <property type="entry name" value="Ribosomal protein L10e/L16"/>
    <property type="match status" value="1"/>
</dbReference>
<dbReference type="RefSeq" id="WP_317637141.1">
    <property type="nucleotide sequence ID" value="NZ_AP026803.1"/>
</dbReference>
<dbReference type="InterPro" id="IPR020798">
    <property type="entry name" value="Ribosomal_uL16_CS"/>
</dbReference>
<dbReference type="Proteomes" id="UP001321741">
    <property type="component" value="Chromosome"/>
</dbReference>
<reference evidence="8 9" key="1">
    <citation type="journal article" date="2023" name="Microbiol. Spectr.">
        <title>Symbiosis of Carpenter Bees with Uncharacterized Lactic Acid Bacteria Showing NAD Auxotrophy.</title>
        <authorList>
            <person name="Kawasaki S."/>
            <person name="Ozawa K."/>
            <person name="Mori T."/>
            <person name="Yamamoto A."/>
            <person name="Ito M."/>
            <person name="Ohkuma M."/>
            <person name="Sakamoto M."/>
            <person name="Matsutani M."/>
        </authorList>
    </citation>
    <scope>NUCLEOTIDE SEQUENCE [LARGE SCALE GENOMIC DNA]</scope>
    <source>
        <strain evidence="8 9">Kim32-2</strain>
    </source>
</reference>
<dbReference type="EMBL" id="AP026803">
    <property type="protein sequence ID" value="BDR60899.1"/>
    <property type="molecule type" value="Genomic_DNA"/>
</dbReference>
<comment type="similarity">
    <text evidence="1 5 6">Belongs to the universal ribosomal protein uL16 family.</text>
</comment>